<comment type="caution">
    <text evidence="2">The sequence shown here is derived from an EMBL/GenBank/DDBJ whole genome shotgun (WGS) entry which is preliminary data.</text>
</comment>
<dbReference type="EMBL" id="JARQWQ010000042">
    <property type="protein sequence ID" value="KAK2558942.1"/>
    <property type="molecule type" value="Genomic_DNA"/>
</dbReference>
<evidence type="ECO:0000256" key="1">
    <source>
        <dbReference type="SAM" id="MobiDB-lite"/>
    </source>
</evidence>
<organism evidence="2 3">
    <name type="scientific">Acropora cervicornis</name>
    <name type="common">Staghorn coral</name>
    <dbReference type="NCBI Taxonomy" id="6130"/>
    <lineage>
        <taxon>Eukaryota</taxon>
        <taxon>Metazoa</taxon>
        <taxon>Cnidaria</taxon>
        <taxon>Anthozoa</taxon>
        <taxon>Hexacorallia</taxon>
        <taxon>Scleractinia</taxon>
        <taxon>Astrocoeniina</taxon>
        <taxon>Acroporidae</taxon>
        <taxon>Acropora</taxon>
    </lineage>
</organism>
<gene>
    <name evidence="2" type="ORF">P5673_018567</name>
</gene>
<sequence length="457" mass="52354">MNADNLNISTTSLDEVLDVNLNNTSLENFADKEETRRTEKKVEVVKKISRRSKGRIAFVQNDHSRSCTLYKRKKILFDKGLRLHAMTKSEKGNHSPTEKDKTYEGSTIISPYDPVMPGVEPLYNTPDKIDTVQRLASVLGHETTTAPSTEPVSRCRHLPLNEVSNTLLPAPAPVKELLMNRPIPQLTDMEKEEVPLIQKQSKINFISDKDVAYFVQQKDIEQEHHGITLIEGNGYETRQSSLLFVFVRFFGIEHPSGQRAELDHIIINAKWLNSLRNCRAYGSVELDSDHRIAYESRALTQEKRKNLNAELNRGYEQDEIKHLGEKLNELRQALDQNQHNFEEFDISKFRRQAQSEIQRLSTRLTEPSSKVDAVGKALHELQDYRYQFNVKIINVPEIKQEETAREASDLCVALFNGMGAVVSLQDLDVAHRVSRRDQGGSPKSIIWKFIRRLGNLR</sequence>
<feature type="compositionally biased region" description="Basic and acidic residues" evidence="1">
    <location>
        <begin position="87"/>
        <end position="103"/>
    </location>
</feature>
<feature type="region of interest" description="Disordered" evidence="1">
    <location>
        <begin position="87"/>
        <end position="109"/>
    </location>
</feature>
<accession>A0AAD9QCN4</accession>
<name>A0AAD9QCN4_ACRCE</name>
<proteinExistence type="predicted"/>
<reference evidence="2" key="2">
    <citation type="journal article" date="2023" name="Science">
        <title>Genomic signatures of disease resistance in endangered staghorn corals.</title>
        <authorList>
            <person name="Vollmer S.V."/>
            <person name="Selwyn J.D."/>
            <person name="Despard B.A."/>
            <person name="Roesel C.L."/>
        </authorList>
    </citation>
    <scope>NUCLEOTIDE SEQUENCE</scope>
    <source>
        <strain evidence="2">K2</strain>
    </source>
</reference>
<dbReference type="Proteomes" id="UP001249851">
    <property type="component" value="Unassembled WGS sequence"/>
</dbReference>
<dbReference type="AlphaFoldDB" id="A0AAD9QCN4"/>
<keyword evidence="3" id="KW-1185">Reference proteome</keyword>
<reference evidence="2" key="1">
    <citation type="journal article" date="2023" name="G3 (Bethesda)">
        <title>Whole genome assembly and annotation of the endangered Caribbean coral Acropora cervicornis.</title>
        <authorList>
            <person name="Selwyn J.D."/>
            <person name="Vollmer S.V."/>
        </authorList>
    </citation>
    <scope>NUCLEOTIDE SEQUENCE</scope>
    <source>
        <strain evidence="2">K2</strain>
    </source>
</reference>
<protein>
    <submittedName>
        <fullName evidence="2">Uncharacterized protein</fullName>
    </submittedName>
</protein>
<evidence type="ECO:0000313" key="2">
    <source>
        <dbReference type="EMBL" id="KAK2558942.1"/>
    </source>
</evidence>
<evidence type="ECO:0000313" key="3">
    <source>
        <dbReference type="Proteomes" id="UP001249851"/>
    </source>
</evidence>